<gene>
    <name evidence="4" type="ORF">PIIN_06907</name>
</gene>
<feature type="region of interest" description="Disordered" evidence="2">
    <location>
        <begin position="136"/>
        <end position="160"/>
    </location>
</feature>
<feature type="region of interest" description="Disordered" evidence="2">
    <location>
        <begin position="201"/>
        <end position="220"/>
    </location>
</feature>
<comment type="caution">
    <text evidence="4">The sequence shown here is derived from an EMBL/GenBank/DDBJ whole genome shotgun (WGS) entry which is preliminary data.</text>
</comment>
<sequence>MSFVDFASPARALGGPELLDSTTIRLMRQPTSHEMAQIHVQGSSPENNDVPQRSRNARAQARHRQKRKAYIEKLEENVAKLQAILGLTSEQVSELPPASVLTNRFAELEMENRRLHEQLRALQQALHGGRYPIEGHNGARWSPESPIASDFPQSSLAGSENAACTRESKKRKLSFEQEDQYTSQDQVSLANADLIAVSNGNTSRARHYPQSSGIPATSADLQSNAHPLASTYNGQTKTISADPRRPMIKTEQSSFGDISILASASFLIHTPLHPCPVLC</sequence>
<proteinExistence type="predicted"/>
<feature type="region of interest" description="Disordered" evidence="2">
    <location>
        <begin position="39"/>
        <end position="62"/>
    </location>
</feature>
<dbReference type="HOGENOM" id="CLU_997896_0_0_1"/>
<keyword evidence="5" id="KW-1185">Reference proteome</keyword>
<dbReference type="InParanoid" id="G4TNQ9"/>
<dbReference type="InterPro" id="IPR004827">
    <property type="entry name" value="bZIP"/>
</dbReference>
<evidence type="ECO:0000259" key="3">
    <source>
        <dbReference type="PROSITE" id="PS00036"/>
    </source>
</evidence>
<dbReference type="AlphaFoldDB" id="G4TNQ9"/>
<name>G4TNQ9_SERID</name>
<feature type="compositionally biased region" description="Polar residues" evidence="2">
    <location>
        <begin position="39"/>
        <end position="51"/>
    </location>
</feature>
<dbReference type="STRING" id="1109443.G4TNQ9"/>
<reference evidence="4 5" key="1">
    <citation type="journal article" date="2011" name="PLoS Pathog.">
        <title>Endophytic Life Strategies Decoded by Genome and Transcriptome Analyses of the Mutualistic Root Symbiont Piriformospora indica.</title>
        <authorList>
            <person name="Zuccaro A."/>
            <person name="Lahrmann U."/>
            <person name="Guldener U."/>
            <person name="Langen G."/>
            <person name="Pfiffi S."/>
            <person name="Biedenkopf D."/>
            <person name="Wong P."/>
            <person name="Samans B."/>
            <person name="Grimm C."/>
            <person name="Basiewicz M."/>
            <person name="Murat C."/>
            <person name="Martin F."/>
            <person name="Kogel K.H."/>
        </authorList>
    </citation>
    <scope>NUCLEOTIDE SEQUENCE [LARGE SCALE GENOMIC DNA]</scope>
    <source>
        <strain evidence="4 5">DSM 11827</strain>
    </source>
</reference>
<accession>G4TNQ9</accession>
<protein>
    <recommendedName>
        <fullName evidence="3">BZIP domain-containing protein</fullName>
    </recommendedName>
</protein>
<dbReference type="PROSITE" id="PS00036">
    <property type="entry name" value="BZIP_BASIC"/>
    <property type="match status" value="1"/>
</dbReference>
<dbReference type="EMBL" id="CAFZ01000192">
    <property type="protein sequence ID" value="CCA72952.1"/>
    <property type="molecule type" value="Genomic_DNA"/>
</dbReference>
<feature type="domain" description="BZIP" evidence="3">
    <location>
        <begin position="53"/>
        <end position="66"/>
    </location>
</feature>
<organism evidence="4 5">
    <name type="scientific">Serendipita indica (strain DSM 11827)</name>
    <name type="common">Root endophyte fungus</name>
    <name type="synonym">Piriformospora indica</name>
    <dbReference type="NCBI Taxonomy" id="1109443"/>
    <lineage>
        <taxon>Eukaryota</taxon>
        <taxon>Fungi</taxon>
        <taxon>Dikarya</taxon>
        <taxon>Basidiomycota</taxon>
        <taxon>Agaricomycotina</taxon>
        <taxon>Agaricomycetes</taxon>
        <taxon>Sebacinales</taxon>
        <taxon>Serendipitaceae</taxon>
        <taxon>Serendipita</taxon>
    </lineage>
</organism>
<dbReference type="Proteomes" id="UP000007148">
    <property type="component" value="Unassembled WGS sequence"/>
</dbReference>
<keyword evidence="1" id="KW-0175">Coiled coil</keyword>
<evidence type="ECO:0000313" key="5">
    <source>
        <dbReference type="Proteomes" id="UP000007148"/>
    </source>
</evidence>
<evidence type="ECO:0000256" key="2">
    <source>
        <dbReference type="SAM" id="MobiDB-lite"/>
    </source>
</evidence>
<feature type="coiled-coil region" evidence="1">
    <location>
        <begin position="71"/>
        <end position="125"/>
    </location>
</feature>
<dbReference type="Gene3D" id="1.20.5.170">
    <property type="match status" value="1"/>
</dbReference>
<dbReference type="OrthoDB" id="3239430at2759"/>
<evidence type="ECO:0000313" key="4">
    <source>
        <dbReference type="EMBL" id="CCA72952.1"/>
    </source>
</evidence>
<evidence type="ECO:0000256" key="1">
    <source>
        <dbReference type="SAM" id="Coils"/>
    </source>
</evidence>
<dbReference type="CDD" id="cd14686">
    <property type="entry name" value="bZIP"/>
    <property type="match status" value="1"/>
</dbReference>
<dbReference type="eggNOG" id="ENOG502SGP9">
    <property type="taxonomic scope" value="Eukaryota"/>
</dbReference>
<dbReference type="GO" id="GO:0003700">
    <property type="term" value="F:DNA-binding transcription factor activity"/>
    <property type="evidence" value="ECO:0007669"/>
    <property type="project" value="InterPro"/>
</dbReference>